<organism evidence="2 3">
    <name type="scientific">Volvox africanus</name>
    <dbReference type="NCBI Taxonomy" id="51714"/>
    <lineage>
        <taxon>Eukaryota</taxon>
        <taxon>Viridiplantae</taxon>
        <taxon>Chlorophyta</taxon>
        <taxon>core chlorophytes</taxon>
        <taxon>Chlorophyceae</taxon>
        <taxon>CS clade</taxon>
        <taxon>Chlamydomonadales</taxon>
        <taxon>Volvocaceae</taxon>
        <taxon>Volvox</taxon>
    </lineage>
</organism>
<keyword evidence="3" id="KW-1185">Reference proteome</keyword>
<evidence type="ECO:0000256" key="1">
    <source>
        <dbReference type="SAM" id="MobiDB-lite"/>
    </source>
</evidence>
<feature type="non-terminal residue" evidence="2">
    <location>
        <position position="1"/>
    </location>
</feature>
<evidence type="ECO:0000313" key="3">
    <source>
        <dbReference type="Proteomes" id="UP000747399"/>
    </source>
</evidence>
<gene>
    <name evidence="2" type="ORF">Vafri_6272</name>
</gene>
<evidence type="ECO:0000313" key="2">
    <source>
        <dbReference type="EMBL" id="GIL50144.1"/>
    </source>
</evidence>
<proteinExistence type="predicted"/>
<reference evidence="2" key="1">
    <citation type="journal article" date="2021" name="Proc. Natl. Acad. Sci. U.S.A.">
        <title>Three genomes in the algal genus Volvox reveal the fate of a haploid sex-determining region after a transition to homothallism.</title>
        <authorList>
            <person name="Yamamoto K."/>
            <person name="Hamaji T."/>
            <person name="Kawai-Toyooka H."/>
            <person name="Matsuzaki R."/>
            <person name="Takahashi F."/>
            <person name="Nishimura Y."/>
            <person name="Kawachi M."/>
            <person name="Noguchi H."/>
            <person name="Minakuchi Y."/>
            <person name="Umen J.G."/>
            <person name="Toyoda A."/>
            <person name="Nozaki H."/>
        </authorList>
    </citation>
    <scope>NUCLEOTIDE SEQUENCE</scope>
    <source>
        <strain evidence="2">NIES-3780</strain>
    </source>
</reference>
<dbReference type="AlphaFoldDB" id="A0A8J4B283"/>
<comment type="caution">
    <text evidence="2">The sequence shown here is derived from an EMBL/GenBank/DDBJ whole genome shotgun (WGS) entry which is preliminary data.</text>
</comment>
<dbReference type="Proteomes" id="UP000747399">
    <property type="component" value="Unassembled WGS sequence"/>
</dbReference>
<feature type="compositionally biased region" description="Gly residues" evidence="1">
    <location>
        <begin position="19"/>
        <end position="30"/>
    </location>
</feature>
<name>A0A8J4B283_9CHLO</name>
<dbReference type="EMBL" id="BNCO01000008">
    <property type="protein sequence ID" value="GIL50144.1"/>
    <property type="molecule type" value="Genomic_DNA"/>
</dbReference>
<sequence>AASARPTARCPVAAARGGRSSGGGGGGGGSASTDFGSRSRVGIDTQSASGRCHDTSHAHIPMEATLPLPPPQPPPPSRPQRRLVLELLGVVLAAELDEHDVYEVSQALCAAAELGIVALTPFAKSAVTAAAARVCGRAPGARSLLRLLQGMYGLRVRPPEAWLKHVASQVGRRLRPLTGDELELMLRLLGAMQSRKSAAAEATAPSKSPATKAAGPKVNIAEKAPTPETAEQHQHQRQKVLHPPSALTALLSAARPVLAAAPIQHLLQLVTALVAATTRPIAAAAADAATATATR</sequence>
<feature type="region of interest" description="Disordered" evidence="1">
    <location>
        <begin position="1"/>
        <end position="54"/>
    </location>
</feature>
<accession>A0A8J4B283</accession>
<protein>
    <submittedName>
        <fullName evidence="2">Uncharacterized protein</fullName>
    </submittedName>
</protein>
<feature type="non-terminal residue" evidence="2">
    <location>
        <position position="295"/>
    </location>
</feature>
<feature type="region of interest" description="Disordered" evidence="1">
    <location>
        <begin position="197"/>
        <end position="218"/>
    </location>
</feature>